<keyword evidence="3" id="KW-1185">Reference proteome</keyword>
<gene>
    <name evidence="2" type="ORF">BSTOLATCC_MIC49989</name>
</gene>
<evidence type="ECO:0000256" key="1">
    <source>
        <dbReference type="SAM" id="MobiDB-lite"/>
    </source>
</evidence>
<evidence type="ECO:0000313" key="3">
    <source>
        <dbReference type="Proteomes" id="UP001162131"/>
    </source>
</evidence>
<dbReference type="Proteomes" id="UP001162131">
    <property type="component" value="Unassembled WGS sequence"/>
</dbReference>
<reference evidence="2" key="1">
    <citation type="submission" date="2021-09" db="EMBL/GenBank/DDBJ databases">
        <authorList>
            <consortium name="AG Swart"/>
            <person name="Singh M."/>
            <person name="Singh A."/>
            <person name="Seah K."/>
            <person name="Emmerich C."/>
        </authorList>
    </citation>
    <scope>NUCLEOTIDE SEQUENCE</scope>
    <source>
        <strain evidence="2">ATCC30299</strain>
    </source>
</reference>
<proteinExistence type="predicted"/>
<accession>A0AAU9JZ62</accession>
<name>A0AAU9JZ62_9CILI</name>
<feature type="region of interest" description="Disordered" evidence="1">
    <location>
        <begin position="1"/>
        <end position="22"/>
    </location>
</feature>
<dbReference type="AlphaFoldDB" id="A0AAU9JZ62"/>
<organism evidence="2 3">
    <name type="scientific">Blepharisma stoltei</name>
    <dbReference type="NCBI Taxonomy" id="1481888"/>
    <lineage>
        <taxon>Eukaryota</taxon>
        <taxon>Sar</taxon>
        <taxon>Alveolata</taxon>
        <taxon>Ciliophora</taxon>
        <taxon>Postciliodesmatophora</taxon>
        <taxon>Heterotrichea</taxon>
        <taxon>Heterotrichida</taxon>
        <taxon>Blepharismidae</taxon>
        <taxon>Blepharisma</taxon>
    </lineage>
</organism>
<sequence length="213" mass="24311">MEIRMLNPSQKPKNFKTYQFPTLRNPAGSSHFSPVYLISPKHASKQIPTEKTDREKVLKRTSSDFYLRTSEWKSPVLKNSINTRKKEKTLKPQKSATNWIKELDKLAMHNRMLSDNYLKNNSNTRPTSRLVISKSSTNVKDNQRKLTASVPQPLLESKMHNKYSIEAINISPISTPTRDQTNISGNSSFENDEAVVSLVKLLVSKCNSGKKEF</sequence>
<evidence type="ECO:0000313" key="2">
    <source>
        <dbReference type="EMBL" id="CAG9329873.1"/>
    </source>
</evidence>
<comment type="caution">
    <text evidence="2">The sequence shown here is derived from an EMBL/GenBank/DDBJ whole genome shotgun (WGS) entry which is preliminary data.</text>
</comment>
<feature type="compositionally biased region" description="Polar residues" evidence="1">
    <location>
        <begin position="7"/>
        <end position="22"/>
    </location>
</feature>
<dbReference type="EMBL" id="CAJZBQ010000050">
    <property type="protein sequence ID" value="CAG9329873.1"/>
    <property type="molecule type" value="Genomic_DNA"/>
</dbReference>
<protein>
    <submittedName>
        <fullName evidence="2">Uncharacterized protein</fullName>
    </submittedName>
</protein>